<comment type="caution">
    <text evidence="2">The sequence shown here is derived from an EMBL/GenBank/DDBJ whole genome shotgun (WGS) entry which is preliminary data.</text>
</comment>
<dbReference type="InterPro" id="IPR007159">
    <property type="entry name" value="SpoVT-AbrB_dom"/>
</dbReference>
<evidence type="ECO:0000259" key="1">
    <source>
        <dbReference type="SMART" id="SM00966"/>
    </source>
</evidence>
<reference evidence="2 3" key="1">
    <citation type="submission" date="2024-04" db="EMBL/GenBank/DDBJ databases">
        <title>Defined microbial consortia suppress multidrug-resistant proinflammatory Enterobacteriaceae via ecological control.</title>
        <authorList>
            <person name="Furuichi M."/>
            <person name="Kawaguchi T."/>
            <person name="Pust M."/>
            <person name="Yasuma K."/>
            <person name="Plichta D."/>
            <person name="Hasegawa N."/>
            <person name="Ohya T."/>
            <person name="Bhattarai S."/>
            <person name="Sasajima S."/>
            <person name="Aoto Y."/>
            <person name="Tuganbaev T."/>
            <person name="Yaginuma M."/>
            <person name="Ueda M."/>
            <person name="Okahashi N."/>
            <person name="Amafuji K."/>
            <person name="Kiridooshi Y."/>
            <person name="Sugita K."/>
            <person name="Strazar M."/>
            <person name="Skelly A."/>
            <person name="Suda W."/>
            <person name="Hattori M."/>
            <person name="Nakamoto N."/>
            <person name="Caballero S."/>
            <person name="Norman J."/>
            <person name="Olle B."/>
            <person name="Tanoue T."/>
            <person name="Arita M."/>
            <person name="Bucci V."/>
            <person name="Atarashi K."/>
            <person name="Xavier R."/>
            <person name="Honda K."/>
        </authorList>
    </citation>
    <scope>NUCLEOTIDE SEQUENCE [LARGE SCALE GENOMIC DNA]</scope>
    <source>
        <strain evidence="3">k04-0078-D8-1</strain>
    </source>
</reference>
<dbReference type="RefSeq" id="WP_256162304.1">
    <property type="nucleotide sequence ID" value="NZ_BAABYW010000001.1"/>
</dbReference>
<keyword evidence="3" id="KW-1185">Reference proteome</keyword>
<gene>
    <name evidence="2" type="ORF">K040078D81_01280</name>
</gene>
<feature type="domain" description="SpoVT-AbrB" evidence="1">
    <location>
        <begin position="7"/>
        <end position="52"/>
    </location>
</feature>
<dbReference type="Proteomes" id="UP001600943">
    <property type="component" value="Unassembled WGS sequence"/>
</dbReference>
<protein>
    <recommendedName>
        <fullName evidence="1">SpoVT-AbrB domain-containing protein</fullName>
    </recommendedName>
</protein>
<accession>A0ABQ0B3I8</accession>
<dbReference type="Pfam" id="PF04014">
    <property type="entry name" value="MazE_antitoxin"/>
    <property type="match status" value="1"/>
</dbReference>
<dbReference type="InterPro" id="IPR052731">
    <property type="entry name" value="B_subtilis_Trans_State_Reg"/>
</dbReference>
<sequence length="171" mass="18970">MRPAMVRHIDSQGRIIIPKEIRDTMHLRNGDALEIRPFDSGILLNKYTAQVKDPDLEKYLEILYSVIRCSAAICSEEYVIAAKGIGLKEGTSVSAWLAEYLNAQKPVVFEDCFYATESSSIPVDTLIPISTSVSTYSAMALLLFQNGKKRVSDEERLCARIIAALITAKAL</sequence>
<dbReference type="EMBL" id="BAABYW010000001">
    <property type="protein sequence ID" value="GAA6406011.1"/>
    <property type="molecule type" value="Genomic_DNA"/>
</dbReference>
<proteinExistence type="predicted"/>
<evidence type="ECO:0000313" key="2">
    <source>
        <dbReference type="EMBL" id="GAA6406011.1"/>
    </source>
</evidence>
<dbReference type="Gene3D" id="2.10.260.10">
    <property type="match status" value="1"/>
</dbReference>
<organism evidence="2 3">
    <name type="scientific">Blautia hominis</name>
    <dbReference type="NCBI Taxonomy" id="2025493"/>
    <lineage>
        <taxon>Bacteria</taxon>
        <taxon>Bacillati</taxon>
        <taxon>Bacillota</taxon>
        <taxon>Clostridia</taxon>
        <taxon>Lachnospirales</taxon>
        <taxon>Lachnospiraceae</taxon>
        <taxon>Blautia</taxon>
    </lineage>
</organism>
<dbReference type="PANTHER" id="PTHR36432:SF4">
    <property type="entry name" value="TRANSITION STATE REGULATOR ABH-RELATED"/>
    <property type="match status" value="1"/>
</dbReference>
<dbReference type="SMART" id="SM00966">
    <property type="entry name" value="SpoVT_AbrB"/>
    <property type="match status" value="1"/>
</dbReference>
<dbReference type="InterPro" id="IPR037914">
    <property type="entry name" value="SpoVT-AbrB_sf"/>
</dbReference>
<evidence type="ECO:0000313" key="3">
    <source>
        <dbReference type="Proteomes" id="UP001600943"/>
    </source>
</evidence>
<dbReference type="NCBIfam" id="TIGR01439">
    <property type="entry name" value="lp_hng_hel_AbrB"/>
    <property type="match status" value="1"/>
</dbReference>
<dbReference type="PANTHER" id="PTHR36432">
    <property type="match status" value="1"/>
</dbReference>
<name>A0ABQ0B3I8_9FIRM</name>
<dbReference type="SUPFAM" id="SSF89447">
    <property type="entry name" value="AbrB/MazE/MraZ-like"/>
    <property type="match status" value="1"/>
</dbReference>